<comment type="caution">
    <text evidence="2">The sequence shown here is derived from an EMBL/GenBank/DDBJ whole genome shotgun (WGS) entry which is preliminary data.</text>
</comment>
<gene>
    <name evidence="2" type="ORF">OJ253_2498</name>
</gene>
<protein>
    <submittedName>
        <fullName evidence="2">Uncharacterized protein</fullName>
    </submittedName>
</protein>
<accession>A0A9D5DF43</accession>
<dbReference type="Proteomes" id="UP001067231">
    <property type="component" value="Unassembled WGS sequence"/>
</dbReference>
<feature type="region of interest" description="Disordered" evidence="1">
    <location>
        <begin position="317"/>
        <end position="340"/>
    </location>
</feature>
<name>A0A9D5DF43_9CRYT</name>
<organism evidence="2">
    <name type="scientific">Cryptosporidium canis</name>
    <dbReference type="NCBI Taxonomy" id="195482"/>
    <lineage>
        <taxon>Eukaryota</taxon>
        <taxon>Sar</taxon>
        <taxon>Alveolata</taxon>
        <taxon>Apicomplexa</taxon>
        <taxon>Conoidasida</taxon>
        <taxon>Coccidia</taxon>
        <taxon>Eucoccidiorida</taxon>
        <taxon>Eimeriorina</taxon>
        <taxon>Cryptosporidiidae</taxon>
        <taxon>Cryptosporidium</taxon>
    </lineage>
</organism>
<dbReference type="OrthoDB" id="340025at2759"/>
<dbReference type="AlphaFoldDB" id="A0A9D5DF43"/>
<dbReference type="EMBL" id="JAPCXC010000064">
    <property type="protein sequence ID" value="KAJ1607044.1"/>
    <property type="molecule type" value="Genomic_DNA"/>
</dbReference>
<evidence type="ECO:0000256" key="1">
    <source>
        <dbReference type="SAM" id="MobiDB-lite"/>
    </source>
</evidence>
<proteinExistence type="predicted"/>
<evidence type="ECO:0000313" key="2">
    <source>
        <dbReference type="EMBL" id="KAJ1607044.1"/>
    </source>
</evidence>
<sequence length="806" mass="92228">MSAEKELFTMEGFQRLRFMTQDRMNRAINSSTSILESAKRSYQQAPKSYRLLDLIPGAVEAPKRDNSTTEELTVVISKKYSSRVNEKLDSKKKELEIKRGINGMIKDWNIIEGNAGGEANSGDSTFKDFVTEAKAAEFVIKFLDRMQSKKYAMNYENVSMHVKGETQLDKQLSAYPLFVSTISHTSMNLSNTRRDGTLVYDMVGGVVDSGLGTNIGNFKNNKHIFDRSPLVQLSQQLKKDTFHERAPSWSSKLLPSIGTKLDYQIMDEEKALGVYDRDKINKDSIMYRQLRLLPSAGRMGKRYENIDGSSTFILTKDDSSVHDDTPSNSKNKKSSGNPNSTLQIITDLNKIPIKFPWILEELPITQSFKNQFLLFNESSTSNKSESKEDNVKKTFFQKAKGLSNSTLRQDNVIKAIVSNRGIAMVRNITNLPADSNLEAYFDELDDNGDNDDRYLWEDDLEKKNCQTSEVGVQKYLEETSFDVDVQNEDKDLDSLMNDLEIHHKQVMSEINENNQSKPGNLNHAQSGPTNFMFENDSKDIKELHSVDSIQVSASSSNIKEGETNKWQLQGMSPYSGPEVRIEYDLSELYDSERNLYRGEGIEKTWKSYYDSLKSYKEAVQKKKEYMDKIHYNLSPSKKSLNGSQSRKSKIPKSFLPMHERLQQEDDPQEEYYSFVQGQRMIKESITKFPIQSHKSGNNTTIEGKIHLIGPNSRGHIRGLAAVRGGRRIRQRLIGDSSRYEQELRSAKEDLGFLEYNEKDREKFLSHIRYNNQKVEAMVEMEDKLQTKVRIASRGRFKKLSNRSSGL</sequence>
<feature type="compositionally biased region" description="Low complexity" evidence="1">
    <location>
        <begin position="326"/>
        <end position="340"/>
    </location>
</feature>
<reference evidence="2" key="1">
    <citation type="submission" date="2022-10" db="EMBL/GenBank/DDBJ databases">
        <title>Adaptive evolution leads to modifications in subtelomeric GC content in a zoonotic Cryptosporidium species.</title>
        <authorList>
            <person name="Li J."/>
            <person name="Feng Y."/>
            <person name="Xiao L."/>
        </authorList>
    </citation>
    <scope>NUCLEOTIDE SEQUENCE</scope>
    <source>
        <strain evidence="2">33844</strain>
    </source>
</reference>